<feature type="compositionally biased region" description="Polar residues" evidence="1">
    <location>
        <begin position="76"/>
        <end position="90"/>
    </location>
</feature>
<dbReference type="EMBL" id="MDJY01000047">
    <property type="protein sequence ID" value="OUE22161.1"/>
    <property type="molecule type" value="Genomic_DNA"/>
</dbReference>
<gene>
    <name evidence="2" type="ORF">BFL36_10460</name>
</gene>
<feature type="region of interest" description="Disordered" evidence="1">
    <location>
        <begin position="113"/>
        <end position="148"/>
    </location>
</feature>
<name>A0A251YD35_9MICO</name>
<organism evidence="2 3">
    <name type="scientific">Clavibacter michiganensis</name>
    <dbReference type="NCBI Taxonomy" id="28447"/>
    <lineage>
        <taxon>Bacteria</taxon>
        <taxon>Bacillati</taxon>
        <taxon>Actinomycetota</taxon>
        <taxon>Actinomycetes</taxon>
        <taxon>Micrococcales</taxon>
        <taxon>Microbacteriaceae</taxon>
        <taxon>Clavibacter</taxon>
    </lineage>
</organism>
<feature type="region of interest" description="Disordered" evidence="1">
    <location>
        <begin position="18"/>
        <end position="101"/>
    </location>
</feature>
<accession>A0A251YD35</accession>
<feature type="region of interest" description="Disordered" evidence="1">
    <location>
        <begin position="167"/>
        <end position="190"/>
    </location>
</feature>
<protein>
    <submittedName>
        <fullName evidence="2">Uncharacterized protein</fullName>
    </submittedName>
</protein>
<proteinExistence type="predicted"/>
<evidence type="ECO:0000313" key="3">
    <source>
        <dbReference type="Proteomes" id="UP000195011"/>
    </source>
</evidence>
<feature type="compositionally biased region" description="Polar residues" evidence="1">
    <location>
        <begin position="48"/>
        <end position="63"/>
    </location>
</feature>
<evidence type="ECO:0000256" key="1">
    <source>
        <dbReference type="SAM" id="MobiDB-lite"/>
    </source>
</evidence>
<reference evidence="2 3" key="1">
    <citation type="submission" date="2016-08" db="EMBL/GenBank/DDBJ databases">
        <title>Genome sequence of Clavibacter michiganensis spp strain CFBP8017.</title>
        <authorList>
            <person name="Thapa S.P."/>
            <person name="Coaker G."/>
            <person name="Jacques M.-A."/>
        </authorList>
    </citation>
    <scope>NUCLEOTIDE SEQUENCE [LARGE SCALE GENOMIC DNA]</scope>
    <source>
        <strain evidence="2">CFBP8017</strain>
    </source>
</reference>
<sequence>MVASSQVVAGEKLTVPLRSVPYQDPGGTAPETSNASAFSPGRMPASWRSCTPYASTPPATTMRSAPVQVKNRARSMRSTPRYTSQPSATAETMPRPAPRRGRVVAPVACTADQRNSAVSMPSRPTARNATATRPQAAPAMARSTAPCSSERMSFAVRSIQNTIQVTRPVATMERDPPMASCASNVRPYAP</sequence>
<comment type="caution">
    <text evidence="2">The sequence shown here is derived from an EMBL/GenBank/DDBJ whole genome shotgun (WGS) entry which is preliminary data.</text>
</comment>
<dbReference type="AlphaFoldDB" id="A0A251YD35"/>
<evidence type="ECO:0000313" key="2">
    <source>
        <dbReference type="EMBL" id="OUE22161.1"/>
    </source>
</evidence>
<dbReference type="Proteomes" id="UP000195011">
    <property type="component" value="Unassembled WGS sequence"/>
</dbReference>